<dbReference type="RefSeq" id="WP_069697881.1">
    <property type="nucleotide sequence ID" value="NZ_JAGGMA010000020.1"/>
</dbReference>
<accession>A0A1E5KZF2</accession>
<dbReference type="GO" id="GO:0016787">
    <property type="term" value="F:hydrolase activity"/>
    <property type="evidence" value="ECO:0007669"/>
    <property type="project" value="UniProtKB-KW"/>
</dbReference>
<dbReference type="Pfam" id="PF00293">
    <property type="entry name" value="NUDIX"/>
    <property type="match status" value="1"/>
</dbReference>
<evidence type="ECO:0000259" key="2">
    <source>
        <dbReference type="PROSITE" id="PS51462"/>
    </source>
</evidence>
<dbReference type="PROSITE" id="PS51462">
    <property type="entry name" value="NUDIX"/>
    <property type="match status" value="1"/>
</dbReference>
<dbReference type="InterPro" id="IPR015797">
    <property type="entry name" value="NUDIX_hydrolase-like_dom_sf"/>
</dbReference>
<dbReference type="CDD" id="cd04688">
    <property type="entry name" value="NUDIX_Hydrolase"/>
    <property type="match status" value="1"/>
</dbReference>
<evidence type="ECO:0000313" key="4">
    <source>
        <dbReference type="Proteomes" id="UP000095256"/>
    </source>
</evidence>
<evidence type="ECO:0000313" key="3">
    <source>
        <dbReference type="EMBL" id="OEH83205.1"/>
    </source>
</evidence>
<name>A0A1E5KZF2_9ENTE</name>
<feature type="domain" description="Nudix hydrolase" evidence="2">
    <location>
        <begin position="14"/>
        <end position="145"/>
    </location>
</feature>
<dbReference type="STRING" id="762845.BCR26_10765"/>
<dbReference type="Proteomes" id="UP000095256">
    <property type="component" value="Unassembled WGS sequence"/>
</dbReference>
<proteinExistence type="predicted"/>
<dbReference type="PANTHER" id="PTHR43736">
    <property type="entry name" value="ADP-RIBOSE PYROPHOSPHATASE"/>
    <property type="match status" value="1"/>
</dbReference>
<dbReference type="EMBL" id="MIEK01000011">
    <property type="protein sequence ID" value="OEH83205.1"/>
    <property type="molecule type" value="Genomic_DNA"/>
</dbReference>
<gene>
    <name evidence="3" type="ORF">BCR26_10765</name>
</gene>
<organism evidence="3 4">
    <name type="scientific">Enterococcus rivorum</name>
    <dbReference type="NCBI Taxonomy" id="762845"/>
    <lineage>
        <taxon>Bacteria</taxon>
        <taxon>Bacillati</taxon>
        <taxon>Bacillota</taxon>
        <taxon>Bacilli</taxon>
        <taxon>Lactobacillales</taxon>
        <taxon>Enterococcaceae</taxon>
        <taxon>Enterococcus</taxon>
    </lineage>
</organism>
<dbReference type="InterPro" id="IPR020084">
    <property type="entry name" value="NUDIX_hydrolase_CS"/>
</dbReference>
<reference evidence="3 4" key="1">
    <citation type="submission" date="2016-09" db="EMBL/GenBank/DDBJ databases">
        <authorList>
            <person name="Capua I."/>
            <person name="De Benedictis P."/>
            <person name="Joannis T."/>
            <person name="Lombin L.H."/>
            <person name="Cattoli G."/>
        </authorList>
    </citation>
    <scope>NUCLEOTIDE SEQUENCE [LARGE SCALE GENOMIC DNA]</scope>
    <source>
        <strain evidence="3 4">LMG 25899</strain>
    </source>
</reference>
<keyword evidence="1" id="KW-0378">Hydrolase</keyword>
<dbReference type="AlphaFoldDB" id="A0A1E5KZF2"/>
<dbReference type="PANTHER" id="PTHR43736:SF2">
    <property type="entry name" value="MUTT_NUDIX FAMILY PROTEIN"/>
    <property type="match status" value="1"/>
</dbReference>
<dbReference type="PROSITE" id="PS00893">
    <property type="entry name" value="NUDIX_BOX"/>
    <property type="match status" value="1"/>
</dbReference>
<dbReference type="InterPro" id="IPR000086">
    <property type="entry name" value="NUDIX_hydrolase_dom"/>
</dbReference>
<evidence type="ECO:0000256" key="1">
    <source>
        <dbReference type="ARBA" id="ARBA00022801"/>
    </source>
</evidence>
<protein>
    <recommendedName>
        <fullName evidence="2">Nudix hydrolase domain-containing protein</fullName>
    </recommendedName>
</protein>
<dbReference type="Gene3D" id="3.90.79.10">
    <property type="entry name" value="Nucleoside Triphosphate Pyrophosphohydrolase"/>
    <property type="match status" value="1"/>
</dbReference>
<sequence>MMLDCTFKTKKGRFNYRVGGIILKDEKMLVITNSKENYYYSIGGRVQMNETMDQAIEREVFEETGCHILTKRLGIIHENFFTSSVTNEKYHEISMYYYVDLKEKVVECLSINEFGSEESLVWLPLKELEKFDLRPDFLKNILSYEKTRIHHLVTE</sequence>
<dbReference type="SUPFAM" id="SSF55811">
    <property type="entry name" value="Nudix"/>
    <property type="match status" value="1"/>
</dbReference>
<keyword evidence="4" id="KW-1185">Reference proteome</keyword>
<comment type="caution">
    <text evidence="3">The sequence shown here is derived from an EMBL/GenBank/DDBJ whole genome shotgun (WGS) entry which is preliminary data.</text>
</comment>